<dbReference type="PANTHER" id="PTHR40094">
    <property type="entry name" value="ALPHA-2-MACROGLOBULIN HOMOLOG"/>
    <property type="match status" value="1"/>
</dbReference>
<sequence length="2133" mass="245674">MKKILLLIVLISTSVFAQKNQKSWNKVITLEKDGKIKSAKEIVDRIYERSISKNDEEQLIKCFFYQSKYLQTLDENAQSKILNHLKTDISKVSAPSKAILNLVYAKCLNDYLNQNRYKRENITTTSNPDNNYLLWSNAEFENQIAKYYNNSLIDKASIKNTSLAQYEAIFDYYNQEIFKTENLYEYLLEENINYYNSKIQHWNFKKSDFNFLKEDLFGNSVSFKEINFDFVKEKNLQKTLQLFQEREQNNPSVENQLNRIIFCKNQLVNDNEAYLKALTKLQKQSKTAISLQKIQFEKATIFNNLASKETHPDYKIKSIALFDSIIAIQNHSNTYKQAHLSRHNLLEKNLSIQLEKYIYPNQNHRAFISFKNIDSVKISFYKIKQSEMQFLNFNYAKKDSILNEFILHHIPVQTENYSLKNPKDYFEHTTELLLPQLKTGSYLAIFESTSAKKDDKAYGFETIIATNFSLLSETKKDRDYYHVLDRKTGTPIENVQIDSEDFVGKTDKTGTLFNTRGKDENFQRNIVLTKDNDTLPLYTNYINILNEFEKNKTVKAKVQFYLDRAIYRPGQTVYYKGIALQQKANVTSVVANTSFKITFEDVNNKTIKELDVITNEFGSFSGEYKLPQTGLSGNFTIQAEEPDDYEKDSIYDKTKEEHPFWDNVTFENSYLSFRVEEYKRPKFEITINPLTESYKVNQKLTVTGNANSFSGANVTNAKVTYEITQETYNTNSYGAYEWYGGKQQTLVKSETKTDNRGNFSVDFIAKPDTLAVKEKLPVFSYRIRVTITDINGETQTKEDLITNVGYHALKLKADIPKTIETKDKTSIKLESNNLNDTFVATNGEIKIYRIRNAVNKFKPRVWQKPEIETISDSEFEQLFPFEKNEKPISEKETGVLVHSLTINTLKDKEIPLDFMMEYPSGNYKLVFSAKDAFDNLVENSSHFDLIQSKNKINPNQLITLEQLNSNPKKDGFVTIKIQSIIPDLYINTIANYKYWNFLDENHFLKDNEIILNIPLNDEFENTVTINCTSIYENTVFNKSLNVALKKEEPKLEFEIESFRSKIEPGKLENWSFKLNATNTKLESEILASMYDKSLDQFANKNWDNLDFNNYNNYYPTNFKSPFGFQKTFTNIKNLNSYLGYFKTENEKTKLMWFGFNFNNSNTYFSNNEYQKYLHKNSSRPQNAKLISGIISSKNEPLAGVNVYIKGTNRVTTSDFEGYYQIEAAVGEIIVFSYIGFLDREEKTTSKQINIELEEDKNALQEVVVVGYGAQKKSNLTGAITTIKDKKIGAQTIKGDPDAVLKVAPAGSGPKKSQVIEEVDDQVYSTAAISMALQGRVSGLISNDSLAGKKLSTIKARTNLSETAFFYPHLKTDSRGKISFNFTSPEALTSWKLRLLGHNKNAVSGYLEKNVITQKELMVSPNFPRFFREKDTIVIRVKIANMTRQNKTGIAQLQFFDAMTMQAIDLKMANIKNIRNFNIDAHGNTTAIWKIYIPEGLQAVQYRIVAKAGNYSDGEENILPVLTNNILVTESQSIWVRDNATKTYTFDNLKNNNSTTLKNHLLTLEYTSNPSWLALQSLPYLMEYEHECAEQTFARFYANALASAIISSNPKISDLFENWRKNGKLNSKLEENEALKSIILAETPWFNDAKTETEKKNKMALLFDFEKMKNSQDAAFNKLKQKQLASGGFAWFDGDRENEYISRHILAGLGHLAKLTPGQETYIKVDEIAKKGIAYLDAKFLNNHAKRIKMVSSNNKLIWANPYSDLHYLYTRSFYIAKYPLSDTLKKATKLYLETATKEWLNYSLYEKGLATLTLYRFGEKETAKKIIESLKESASNNEDWGMYWIANKSGWYWHQAPIETQALLIEAFSEITTDTKSIDAMKVWLLKNKQTKNWPTTKSTTEAVYALLMQGTDWLSVKDNTVFKIGNEKILTKKLSENEKEAGAGYLKLNWQANEIQKNMATITIQNKSKVPGFGGIYWQYFEDLDKIKTDSTNVLSVSKELYLKKTDSKDFVLNKITTQNQLEIGNLVTVRLIITAKENMEFVHLKDLRASCFEPLDVLSSNDYKNGLAFYKSTKDAATHFFFDKINKGTYILEYDIRVNNRGDFSNGITSIQSMYAPEYSSHTEGIRVKVK</sequence>
<dbReference type="Pfam" id="PF01835">
    <property type="entry name" value="MG2"/>
    <property type="match status" value="1"/>
</dbReference>
<dbReference type="Pfam" id="PF00207">
    <property type="entry name" value="A2M"/>
    <property type="match status" value="1"/>
</dbReference>
<reference evidence="6 8" key="3">
    <citation type="submission" date="2016-10" db="EMBL/GenBank/DDBJ databases">
        <authorList>
            <person name="Varghese N."/>
            <person name="Submissions S."/>
        </authorList>
    </citation>
    <scope>NUCLEOTIDE SEQUENCE [LARGE SCALE GENOMIC DNA]</scope>
    <source>
        <strain evidence="6 8">Gm-149</strain>
    </source>
</reference>
<dbReference type="InterPro" id="IPR051802">
    <property type="entry name" value="YfhM-like"/>
</dbReference>
<reference evidence="4 9" key="4">
    <citation type="submission" date="2019-07" db="EMBL/GenBank/DDBJ databases">
        <title>Whole genome shotgun sequence of Flavobacterium glycines NBRC 105008.</title>
        <authorList>
            <person name="Hosoyama A."/>
            <person name="Uohara A."/>
            <person name="Ohji S."/>
            <person name="Ichikawa N."/>
        </authorList>
    </citation>
    <scope>NUCLEOTIDE SEQUENCE [LARGE SCALE GENOMIC DNA]</scope>
    <source>
        <strain evidence="4 9">NBRC 105008</strain>
    </source>
</reference>
<dbReference type="Pfam" id="PF17973">
    <property type="entry name" value="bMG10"/>
    <property type="match status" value="1"/>
</dbReference>
<name>A0A1B9DHN4_9FLAO</name>
<reference evidence="5" key="2">
    <citation type="submission" date="2016-03" db="EMBL/GenBank/DDBJ databases">
        <authorList>
            <person name="Ploux O."/>
        </authorList>
    </citation>
    <scope>NUCLEOTIDE SEQUENCE</scope>
    <source>
        <strain evidence="5">NBRC 105008</strain>
    </source>
</reference>
<evidence type="ECO:0000256" key="2">
    <source>
        <dbReference type="SAM" id="SignalP"/>
    </source>
</evidence>
<keyword evidence="2" id="KW-0732">Signal</keyword>
<evidence type="ECO:0000313" key="8">
    <source>
        <dbReference type="Proteomes" id="UP000182367"/>
    </source>
</evidence>
<dbReference type="GO" id="GO:0004866">
    <property type="term" value="F:endopeptidase inhibitor activity"/>
    <property type="evidence" value="ECO:0007669"/>
    <property type="project" value="InterPro"/>
</dbReference>
<keyword evidence="8" id="KW-1185">Reference proteome</keyword>
<protein>
    <submittedName>
        <fullName evidence="6">Alpha-2-macroglobulin family protein</fullName>
    </submittedName>
</protein>
<dbReference type="OrthoDB" id="9767116at2"/>
<reference evidence="7" key="1">
    <citation type="submission" date="2016-03" db="EMBL/GenBank/DDBJ databases">
        <title>Draft genome sequence of Paenibacillus glacialis DSM 22343.</title>
        <authorList>
            <person name="Shin S.-K."/>
            <person name="Yi H."/>
        </authorList>
    </citation>
    <scope>NUCLEOTIDE SEQUENCE [LARGE SCALE GENOMIC DNA]</scope>
    <source>
        <strain evidence="7">NBRC 105008</strain>
    </source>
</reference>
<dbReference type="STRING" id="551990.SAMN05192550_2355"/>
<dbReference type="SUPFAM" id="SSF49464">
    <property type="entry name" value="Carboxypeptidase regulatory domain-like"/>
    <property type="match status" value="1"/>
</dbReference>
<organism evidence="5 7">
    <name type="scientific">Flavobacterium glycines</name>
    <dbReference type="NCBI Taxonomy" id="551990"/>
    <lineage>
        <taxon>Bacteria</taxon>
        <taxon>Pseudomonadati</taxon>
        <taxon>Bacteroidota</taxon>
        <taxon>Flavobacteriia</taxon>
        <taxon>Flavobacteriales</taxon>
        <taxon>Flavobacteriaceae</taxon>
        <taxon>Flavobacterium</taxon>
    </lineage>
</organism>
<accession>A0A1B9DHN4</accession>
<dbReference type="Pfam" id="PF13715">
    <property type="entry name" value="CarbopepD_reg_2"/>
    <property type="match status" value="1"/>
</dbReference>
<dbReference type="InterPro" id="IPR001599">
    <property type="entry name" value="Macroglobln_a2"/>
</dbReference>
<dbReference type="InterPro" id="IPR008969">
    <property type="entry name" value="CarboxyPept-like_regulatory"/>
</dbReference>
<dbReference type="Proteomes" id="UP000182367">
    <property type="component" value="Unassembled WGS sequence"/>
</dbReference>
<dbReference type="EMBL" id="BJVF01000007">
    <property type="protein sequence ID" value="GEL11920.1"/>
    <property type="molecule type" value="Genomic_DNA"/>
</dbReference>
<evidence type="ECO:0000313" key="4">
    <source>
        <dbReference type="EMBL" id="GEL11920.1"/>
    </source>
</evidence>
<dbReference type="PANTHER" id="PTHR40094:SF1">
    <property type="entry name" value="UBIQUITIN DOMAIN-CONTAINING PROTEIN"/>
    <property type="match status" value="1"/>
</dbReference>
<dbReference type="EMBL" id="FNEO01000004">
    <property type="protein sequence ID" value="SDJ56773.1"/>
    <property type="molecule type" value="Genomic_DNA"/>
</dbReference>
<dbReference type="Gene3D" id="1.50.10.20">
    <property type="match status" value="1"/>
</dbReference>
<dbReference type="Gene3D" id="2.60.40.1120">
    <property type="entry name" value="Carboxypeptidase-like, regulatory domain"/>
    <property type="match status" value="1"/>
</dbReference>
<evidence type="ECO:0000256" key="1">
    <source>
        <dbReference type="ARBA" id="ARBA00010556"/>
    </source>
</evidence>
<evidence type="ECO:0000313" key="6">
    <source>
        <dbReference type="EMBL" id="SDJ56773.1"/>
    </source>
</evidence>
<dbReference type="InterPro" id="IPR002890">
    <property type="entry name" value="MG2"/>
</dbReference>
<dbReference type="InterPro" id="IPR041246">
    <property type="entry name" value="Bact_MG10"/>
</dbReference>
<evidence type="ECO:0000313" key="5">
    <source>
        <dbReference type="EMBL" id="OCB69149.1"/>
    </source>
</evidence>
<evidence type="ECO:0000259" key="3">
    <source>
        <dbReference type="SMART" id="SM01360"/>
    </source>
</evidence>
<dbReference type="EMBL" id="LVEO01000026">
    <property type="protein sequence ID" value="OCB69149.1"/>
    <property type="molecule type" value="Genomic_DNA"/>
</dbReference>
<dbReference type="Gene3D" id="2.60.40.1930">
    <property type="match status" value="1"/>
</dbReference>
<feature type="signal peptide" evidence="2">
    <location>
        <begin position="1"/>
        <end position="17"/>
    </location>
</feature>
<dbReference type="RefSeq" id="WP_066329414.1">
    <property type="nucleotide sequence ID" value="NZ_BJVF01000007.1"/>
</dbReference>
<evidence type="ECO:0000313" key="7">
    <source>
        <dbReference type="Proteomes" id="UP000093226"/>
    </source>
</evidence>
<comment type="similarity">
    <text evidence="1">Belongs to the protease inhibitor I39 (alpha-2-macroglobulin) family. Bacterial alpha-2-macroglobulin subfamily.</text>
</comment>
<dbReference type="SUPFAM" id="SSF48239">
    <property type="entry name" value="Terpenoid cyclases/Protein prenyltransferases"/>
    <property type="match status" value="1"/>
</dbReference>
<evidence type="ECO:0000313" key="9">
    <source>
        <dbReference type="Proteomes" id="UP000321579"/>
    </source>
</evidence>
<comment type="caution">
    <text evidence="5">The sequence shown here is derived from an EMBL/GenBank/DDBJ whole genome shotgun (WGS) entry which is preliminary data.</text>
</comment>
<dbReference type="InterPro" id="IPR008930">
    <property type="entry name" value="Terpenoid_cyclase/PrenylTrfase"/>
</dbReference>
<feature type="chain" id="PRO_5044556061" evidence="2">
    <location>
        <begin position="18"/>
        <end position="2133"/>
    </location>
</feature>
<feature type="domain" description="Alpha-2-macroglobulin" evidence="3">
    <location>
        <begin position="1362"/>
        <end position="1452"/>
    </location>
</feature>
<gene>
    <name evidence="5" type="ORF">FBGL_14050</name>
    <name evidence="4" type="ORF">FGL01_26590</name>
    <name evidence="6" type="ORF">SAMN05192550_2355</name>
</gene>
<dbReference type="Proteomes" id="UP000321579">
    <property type="component" value="Unassembled WGS sequence"/>
</dbReference>
<dbReference type="SMART" id="SM01360">
    <property type="entry name" value="A2M"/>
    <property type="match status" value="1"/>
</dbReference>
<proteinExistence type="inferred from homology"/>
<dbReference type="Proteomes" id="UP000093226">
    <property type="component" value="Unassembled WGS sequence"/>
</dbReference>